<dbReference type="FunFam" id="1.10.10.10:FF:000001">
    <property type="entry name" value="LysR family transcriptional regulator"/>
    <property type="match status" value="1"/>
</dbReference>
<proteinExistence type="inferred from homology"/>
<evidence type="ECO:0000313" key="7">
    <source>
        <dbReference type="Proteomes" id="UP000515297"/>
    </source>
</evidence>
<accession>A0A7G6VRY2</accession>
<protein>
    <submittedName>
        <fullName evidence="6">LysR family transcriptional regulator</fullName>
    </submittedName>
</protein>
<dbReference type="Gene3D" id="1.10.10.10">
    <property type="entry name" value="Winged helix-like DNA-binding domain superfamily/Winged helix DNA-binding domain"/>
    <property type="match status" value="1"/>
</dbReference>
<feature type="domain" description="HTH lysR-type" evidence="5">
    <location>
        <begin position="15"/>
        <end position="64"/>
    </location>
</feature>
<dbReference type="PANTHER" id="PTHR30537">
    <property type="entry name" value="HTH-TYPE TRANSCRIPTIONAL REGULATOR"/>
    <property type="match status" value="1"/>
</dbReference>
<evidence type="ECO:0000256" key="2">
    <source>
        <dbReference type="ARBA" id="ARBA00023015"/>
    </source>
</evidence>
<dbReference type="EMBL" id="CP060052">
    <property type="protein sequence ID" value="QNE04497.1"/>
    <property type="molecule type" value="Genomic_DNA"/>
</dbReference>
<dbReference type="GO" id="GO:0043565">
    <property type="term" value="F:sequence-specific DNA binding"/>
    <property type="evidence" value="ECO:0007669"/>
    <property type="project" value="TreeGrafter"/>
</dbReference>
<name>A0A7G6VRY2_9SPHN</name>
<dbReference type="GO" id="GO:0003700">
    <property type="term" value="F:DNA-binding transcription factor activity"/>
    <property type="evidence" value="ECO:0007669"/>
    <property type="project" value="InterPro"/>
</dbReference>
<sequence length="295" mass="32708">MEAGMIGGWDGIEEFVAVARAGSFTAGARAFNASVTHMSRSIARLEQRLDTRLFNRTTRSVYLTESGRAFLAQCQRLVEEREEAIAALSQHNEPFGLLRVTCSYALGERFISPLLREFAQRHAGIQVELDLDNDVVDIAGRGYDLAVRTGHLEDSRLIATRVAQRELITVASRDYISHHGKPMQVEDLSAHECLVGSASQWQFRYGQSYRPDGRWRCNSGASLLDACLGGMGVCQIPAFYVGEHLAAGRLQTVLDDHKPQDEPIWAVYSARRQLAPKVTGLVSHLRARLQALLDG</sequence>
<dbReference type="PANTHER" id="PTHR30537:SF10">
    <property type="entry name" value="TRANSCRIPTIONAL REGULATOR-RELATED"/>
    <property type="match status" value="1"/>
</dbReference>
<dbReference type="InterPro" id="IPR036388">
    <property type="entry name" value="WH-like_DNA-bd_sf"/>
</dbReference>
<dbReference type="InterPro" id="IPR036390">
    <property type="entry name" value="WH_DNA-bd_sf"/>
</dbReference>
<dbReference type="Pfam" id="PF00126">
    <property type="entry name" value="HTH_1"/>
    <property type="match status" value="1"/>
</dbReference>
<dbReference type="AlphaFoldDB" id="A0A7G6VRY2"/>
<dbReference type="GO" id="GO:0006351">
    <property type="term" value="P:DNA-templated transcription"/>
    <property type="evidence" value="ECO:0007669"/>
    <property type="project" value="TreeGrafter"/>
</dbReference>
<dbReference type="SUPFAM" id="SSF53850">
    <property type="entry name" value="Periplasmic binding protein-like II"/>
    <property type="match status" value="1"/>
</dbReference>
<evidence type="ECO:0000313" key="6">
    <source>
        <dbReference type="EMBL" id="QNE04497.1"/>
    </source>
</evidence>
<evidence type="ECO:0000259" key="5">
    <source>
        <dbReference type="PROSITE" id="PS50931"/>
    </source>
</evidence>
<dbReference type="Proteomes" id="UP000515297">
    <property type="component" value="Chromosome"/>
</dbReference>
<dbReference type="InterPro" id="IPR005119">
    <property type="entry name" value="LysR_subst-bd"/>
</dbReference>
<dbReference type="PROSITE" id="PS50931">
    <property type="entry name" value="HTH_LYSR"/>
    <property type="match status" value="1"/>
</dbReference>
<evidence type="ECO:0000256" key="3">
    <source>
        <dbReference type="ARBA" id="ARBA00023125"/>
    </source>
</evidence>
<dbReference type="SUPFAM" id="SSF46785">
    <property type="entry name" value="Winged helix' DNA-binding domain"/>
    <property type="match status" value="1"/>
</dbReference>
<dbReference type="InterPro" id="IPR000847">
    <property type="entry name" value="LysR_HTH_N"/>
</dbReference>
<gene>
    <name evidence="6" type="ORF">H4O24_11005</name>
</gene>
<reference evidence="6 7" key="1">
    <citation type="submission" date="2020-08" db="EMBL/GenBank/DDBJ databases">
        <authorList>
            <person name="Liu G."/>
            <person name="Sun C."/>
        </authorList>
    </citation>
    <scope>NUCLEOTIDE SEQUENCE [LARGE SCALE GENOMIC DNA]</scope>
    <source>
        <strain evidence="6 7">OT19</strain>
    </source>
</reference>
<comment type="similarity">
    <text evidence="1">Belongs to the LysR transcriptional regulatory family.</text>
</comment>
<evidence type="ECO:0000256" key="1">
    <source>
        <dbReference type="ARBA" id="ARBA00009437"/>
    </source>
</evidence>
<keyword evidence="3" id="KW-0238">DNA-binding</keyword>
<dbReference type="InterPro" id="IPR058163">
    <property type="entry name" value="LysR-type_TF_proteobact-type"/>
</dbReference>
<dbReference type="Pfam" id="PF03466">
    <property type="entry name" value="LysR_substrate"/>
    <property type="match status" value="1"/>
</dbReference>
<keyword evidence="2" id="KW-0805">Transcription regulation</keyword>
<dbReference type="Gene3D" id="3.40.190.290">
    <property type="match status" value="1"/>
</dbReference>
<organism evidence="6 7">
    <name type="scientific">Croceicoccus marinus</name>
    <dbReference type="NCBI Taxonomy" id="450378"/>
    <lineage>
        <taxon>Bacteria</taxon>
        <taxon>Pseudomonadati</taxon>
        <taxon>Pseudomonadota</taxon>
        <taxon>Alphaproteobacteria</taxon>
        <taxon>Sphingomonadales</taxon>
        <taxon>Erythrobacteraceae</taxon>
        <taxon>Croceicoccus</taxon>
    </lineage>
</organism>
<evidence type="ECO:0000256" key="4">
    <source>
        <dbReference type="ARBA" id="ARBA00023163"/>
    </source>
</evidence>
<keyword evidence="4" id="KW-0804">Transcription</keyword>